<feature type="signal peptide" evidence="4">
    <location>
        <begin position="1"/>
        <end position="27"/>
    </location>
</feature>
<feature type="compositionally biased region" description="Gly residues" evidence="3">
    <location>
        <begin position="47"/>
        <end position="60"/>
    </location>
</feature>
<name>A0AAW0T3C0_SCYPA</name>
<dbReference type="GO" id="GO:0005615">
    <property type="term" value="C:extracellular space"/>
    <property type="evidence" value="ECO:0007669"/>
    <property type="project" value="TreeGrafter"/>
</dbReference>
<evidence type="ECO:0000256" key="4">
    <source>
        <dbReference type="SAM" id="SignalP"/>
    </source>
</evidence>
<evidence type="ECO:0000256" key="3">
    <source>
        <dbReference type="SAM" id="MobiDB-lite"/>
    </source>
</evidence>
<gene>
    <name evidence="5" type="ORF">O3P69_015200</name>
</gene>
<dbReference type="PROSITE" id="PS51155">
    <property type="entry name" value="CHIT_BIND_RR_2"/>
    <property type="match status" value="1"/>
</dbReference>
<organism evidence="5 6">
    <name type="scientific">Scylla paramamosain</name>
    <name type="common">Mud crab</name>
    <dbReference type="NCBI Taxonomy" id="85552"/>
    <lineage>
        <taxon>Eukaryota</taxon>
        <taxon>Metazoa</taxon>
        <taxon>Ecdysozoa</taxon>
        <taxon>Arthropoda</taxon>
        <taxon>Crustacea</taxon>
        <taxon>Multicrustacea</taxon>
        <taxon>Malacostraca</taxon>
        <taxon>Eumalacostraca</taxon>
        <taxon>Eucarida</taxon>
        <taxon>Decapoda</taxon>
        <taxon>Pleocyemata</taxon>
        <taxon>Brachyura</taxon>
        <taxon>Eubrachyura</taxon>
        <taxon>Portunoidea</taxon>
        <taxon>Portunidae</taxon>
        <taxon>Portuninae</taxon>
        <taxon>Scylla</taxon>
    </lineage>
</organism>
<feature type="region of interest" description="Disordered" evidence="3">
    <location>
        <begin position="47"/>
        <end position="97"/>
    </location>
</feature>
<dbReference type="Pfam" id="PF00379">
    <property type="entry name" value="Chitin_bind_4"/>
    <property type="match status" value="1"/>
</dbReference>
<dbReference type="AlphaFoldDB" id="A0AAW0T3C0"/>
<reference evidence="5 6" key="1">
    <citation type="submission" date="2023-03" db="EMBL/GenBank/DDBJ databases">
        <title>High-quality genome of Scylla paramamosain provides insights in environmental adaptation.</title>
        <authorList>
            <person name="Zhang L."/>
        </authorList>
    </citation>
    <scope>NUCLEOTIDE SEQUENCE [LARGE SCALE GENOMIC DNA]</scope>
    <source>
        <strain evidence="5">LZ_2023a</strain>
        <tissue evidence="5">Muscle</tissue>
    </source>
</reference>
<dbReference type="PANTHER" id="PTHR12236">
    <property type="entry name" value="STRUCTURAL CONTITUENT OF CUTICLE"/>
    <property type="match status" value="1"/>
</dbReference>
<feature type="chain" id="PRO_5043866875" description="Pro-resilin" evidence="4">
    <location>
        <begin position="28"/>
        <end position="185"/>
    </location>
</feature>
<evidence type="ECO:0000313" key="6">
    <source>
        <dbReference type="Proteomes" id="UP001487740"/>
    </source>
</evidence>
<proteinExistence type="predicted"/>
<keyword evidence="4" id="KW-0732">Signal</keyword>
<dbReference type="GO" id="GO:0031012">
    <property type="term" value="C:extracellular matrix"/>
    <property type="evidence" value="ECO:0007669"/>
    <property type="project" value="TreeGrafter"/>
</dbReference>
<dbReference type="InterPro" id="IPR051217">
    <property type="entry name" value="Insect_Cuticle_Struc_Prot"/>
</dbReference>
<evidence type="ECO:0000313" key="5">
    <source>
        <dbReference type="EMBL" id="KAK8382078.1"/>
    </source>
</evidence>
<protein>
    <recommendedName>
        <fullName evidence="7">Pro-resilin</fullName>
    </recommendedName>
</protein>
<feature type="region of interest" description="Disordered" evidence="3">
    <location>
        <begin position="127"/>
        <end position="185"/>
    </location>
</feature>
<accession>A0AAW0T3C0</accession>
<evidence type="ECO:0000256" key="2">
    <source>
        <dbReference type="PROSITE-ProRule" id="PRU00497"/>
    </source>
</evidence>
<keyword evidence="1 2" id="KW-0193">Cuticle</keyword>
<comment type="caution">
    <text evidence="5">The sequence shown here is derived from an EMBL/GenBank/DDBJ whole genome shotgun (WGS) entry which is preliminary data.</text>
</comment>
<dbReference type="PANTHER" id="PTHR12236:SF98">
    <property type="entry name" value="CUTICULAR PROTEIN 56F"/>
    <property type="match status" value="1"/>
</dbReference>
<evidence type="ECO:0000256" key="1">
    <source>
        <dbReference type="ARBA" id="ARBA00022460"/>
    </source>
</evidence>
<keyword evidence="6" id="KW-1185">Reference proteome</keyword>
<dbReference type="EMBL" id="JARAKH010000039">
    <property type="protein sequence ID" value="KAK8382078.1"/>
    <property type="molecule type" value="Genomic_DNA"/>
</dbReference>
<dbReference type="GO" id="GO:0042302">
    <property type="term" value="F:structural constituent of cuticle"/>
    <property type="evidence" value="ECO:0007669"/>
    <property type="project" value="UniProtKB-UniRule"/>
</dbReference>
<feature type="compositionally biased region" description="Polar residues" evidence="3">
    <location>
        <begin position="146"/>
        <end position="161"/>
    </location>
</feature>
<feature type="compositionally biased region" description="Basic and acidic residues" evidence="3">
    <location>
        <begin position="85"/>
        <end position="94"/>
    </location>
</feature>
<evidence type="ECO:0008006" key="7">
    <source>
        <dbReference type="Google" id="ProtNLM"/>
    </source>
</evidence>
<dbReference type="Proteomes" id="UP001487740">
    <property type="component" value="Unassembled WGS sequence"/>
</dbReference>
<dbReference type="InterPro" id="IPR000618">
    <property type="entry name" value="Insect_cuticle"/>
</dbReference>
<sequence length="185" mass="18826">MCSKFQHLPLLQTIVAVLSVVVATAEAASLPAPDAGYAYNGPASGGGGGSGGGGSGGSDGFSGPAQYNFQYDVDDQPSGNFFGHQEQRDGDRTEGSYYVRLPDTRLMRVEYYVDDTGYHPTVTFEGEAQFPDGLAPGAGPGGVPDQSYSQPAPGTAPGQSYSQPGSGTGPAPAPAPSQLYTAPGK</sequence>